<feature type="region of interest" description="Disordered" evidence="2">
    <location>
        <begin position="128"/>
        <end position="148"/>
    </location>
</feature>
<gene>
    <name evidence="3" type="ORF">CHLRE_16g660100v5</name>
</gene>
<dbReference type="GO" id="GO:0044545">
    <property type="term" value="C:NSL complex"/>
    <property type="evidence" value="ECO:0000318"/>
    <property type="project" value="GO_Central"/>
</dbReference>
<dbReference type="Proteomes" id="UP000006906">
    <property type="component" value="Chromosome 16"/>
</dbReference>
<keyword evidence="1" id="KW-0175">Coiled coil</keyword>
<evidence type="ECO:0000256" key="1">
    <source>
        <dbReference type="SAM" id="Coils"/>
    </source>
</evidence>
<accession>A0A2K3CTH2</accession>
<evidence type="ECO:0000256" key="2">
    <source>
        <dbReference type="SAM" id="MobiDB-lite"/>
    </source>
</evidence>
<dbReference type="OrthoDB" id="10262769at2759"/>
<organism evidence="3 4">
    <name type="scientific">Chlamydomonas reinhardtii</name>
    <name type="common">Chlamydomonas smithii</name>
    <dbReference type="NCBI Taxonomy" id="3055"/>
    <lineage>
        <taxon>Eukaryota</taxon>
        <taxon>Viridiplantae</taxon>
        <taxon>Chlorophyta</taxon>
        <taxon>core chlorophytes</taxon>
        <taxon>Chlorophyceae</taxon>
        <taxon>CS clade</taxon>
        <taxon>Chlamydomonadales</taxon>
        <taxon>Chlamydomonadaceae</taxon>
        <taxon>Chlamydomonas</taxon>
    </lineage>
</organism>
<evidence type="ECO:0000313" key="3">
    <source>
        <dbReference type="EMBL" id="PNW71580.1"/>
    </source>
</evidence>
<dbReference type="GeneID" id="66056563"/>
<feature type="region of interest" description="Disordered" evidence="2">
    <location>
        <begin position="87"/>
        <end position="106"/>
    </location>
</feature>
<dbReference type="AlphaFoldDB" id="A0A2K3CTH2"/>
<keyword evidence="4" id="KW-1185">Reference proteome</keyword>
<dbReference type="PANTHER" id="PTHR13233">
    <property type="entry name" value="MICROSPHERULE PROTEIN 1"/>
    <property type="match status" value="1"/>
</dbReference>
<dbReference type="InterPro" id="IPR037912">
    <property type="entry name" value="MCRS1"/>
</dbReference>
<sequence length="358" mass="35648">MTSLAKTTLETSRPAKRAKVADAEAGAAIPELEGIRQSETQLTYLQAQLAATEALYSAYEEELQGLSNQLKGVKQAHVNAGKPLWKEGADQQAETASGSLSWPGTGDPVAFDGDSFSAIEEEVLLQTEAEQEPAAASGEAGATGAEGPGAVLGERLAALEATCSAISQEDMEAQGAVGCLAGRSGRYYLRSTAVTLGRATDTKGDVDVDLAPEEAAAAAAAAGAGAGARRAGAGAGTGQGAAAGQAHGAPGATAAGSGHSGAAAAARHSVSRRQALLRLGPDGQFRITNMGRQAVVVNDVPLPQGQTVCLPHLSLVEIGGGSSSGGDSSGGSGGVRLLFLANLAAVGRVVRRSSALVL</sequence>
<protein>
    <recommendedName>
        <fullName evidence="5">FHA domain-containing protein</fullName>
    </recommendedName>
</protein>
<name>A0A2K3CTH2_CHLRE</name>
<reference evidence="3 4" key="1">
    <citation type="journal article" date="2007" name="Science">
        <title>The Chlamydomonas genome reveals the evolution of key animal and plant functions.</title>
        <authorList>
            <person name="Merchant S.S."/>
            <person name="Prochnik S.E."/>
            <person name="Vallon O."/>
            <person name="Harris E.H."/>
            <person name="Karpowicz S.J."/>
            <person name="Witman G.B."/>
            <person name="Terry A."/>
            <person name="Salamov A."/>
            <person name="Fritz-Laylin L.K."/>
            <person name="Marechal-Drouard L."/>
            <person name="Marshall W.F."/>
            <person name="Qu L.H."/>
            <person name="Nelson D.R."/>
            <person name="Sanderfoot A.A."/>
            <person name="Spalding M.H."/>
            <person name="Kapitonov V.V."/>
            <person name="Ren Q."/>
            <person name="Ferris P."/>
            <person name="Lindquist E."/>
            <person name="Shapiro H."/>
            <person name="Lucas S.M."/>
            <person name="Grimwood J."/>
            <person name="Schmutz J."/>
            <person name="Cardol P."/>
            <person name="Cerutti H."/>
            <person name="Chanfreau G."/>
            <person name="Chen C.L."/>
            <person name="Cognat V."/>
            <person name="Croft M.T."/>
            <person name="Dent R."/>
            <person name="Dutcher S."/>
            <person name="Fernandez E."/>
            <person name="Fukuzawa H."/>
            <person name="Gonzalez-Ballester D."/>
            <person name="Gonzalez-Halphen D."/>
            <person name="Hallmann A."/>
            <person name="Hanikenne M."/>
            <person name="Hippler M."/>
            <person name="Inwood W."/>
            <person name="Jabbari K."/>
            <person name="Kalanon M."/>
            <person name="Kuras R."/>
            <person name="Lefebvre P.A."/>
            <person name="Lemaire S.D."/>
            <person name="Lobanov A.V."/>
            <person name="Lohr M."/>
            <person name="Manuell A."/>
            <person name="Meier I."/>
            <person name="Mets L."/>
            <person name="Mittag M."/>
            <person name="Mittelmeier T."/>
            <person name="Moroney J.V."/>
            <person name="Moseley J."/>
            <person name="Napoli C."/>
            <person name="Nedelcu A.M."/>
            <person name="Niyogi K."/>
            <person name="Novoselov S.V."/>
            <person name="Paulsen I.T."/>
            <person name="Pazour G."/>
            <person name="Purton S."/>
            <person name="Ral J.P."/>
            <person name="Riano-Pachon D.M."/>
            <person name="Riekhof W."/>
            <person name="Rymarquis L."/>
            <person name="Schroda M."/>
            <person name="Stern D."/>
            <person name="Umen J."/>
            <person name="Willows R."/>
            <person name="Wilson N."/>
            <person name="Zimmer S.L."/>
            <person name="Allmer J."/>
            <person name="Balk J."/>
            <person name="Bisova K."/>
            <person name="Chen C.J."/>
            <person name="Elias M."/>
            <person name="Gendler K."/>
            <person name="Hauser C."/>
            <person name="Lamb M.R."/>
            <person name="Ledford H."/>
            <person name="Long J.C."/>
            <person name="Minagawa J."/>
            <person name="Page M.D."/>
            <person name="Pan J."/>
            <person name="Pootakham W."/>
            <person name="Roje S."/>
            <person name="Rose A."/>
            <person name="Stahlberg E."/>
            <person name="Terauchi A.M."/>
            <person name="Yang P."/>
            <person name="Ball S."/>
            <person name="Bowler C."/>
            <person name="Dieckmann C.L."/>
            <person name="Gladyshev V.N."/>
            <person name="Green P."/>
            <person name="Jorgensen R."/>
            <person name="Mayfield S."/>
            <person name="Mueller-Roeber B."/>
            <person name="Rajamani S."/>
            <person name="Sayre R.T."/>
            <person name="Brokstein P."/>
            <person name="Dubchak I."/>
            <person name="Goodstein D."/>
            <person name="Hornick L."/>
            <person name="Huang Y.W."/>
            <person name="Jhaveri J."/>
            <person name="Luo Y."/>
            <person name="Martinez D."/>
            <person name="Ngau W.C."/>
            <person name="Otillar B."/>
            <person name="Poliakov A."/>
            <person name="Porter A."/>
            <person name="Szajkowski L."/>
            <person name="Werner G."/>
            <person name="Zhou K."/>
            <person name="Grigoriev I.V."/>
            <person name="Rokhsar D.S."/>
            <person name="Grossman A.R."/>
        </authorList>
    </citation>
    <scope>NUCLEOTIDE SEQUENCE [LARGE SCALE GENOMIC DNA]</scope>
    <source>
        <strain evidence="4">CC-503</strain>
    </source>
</reference>
<dbReference type="GO" id="GO:0045944">
    <property type="term" value="P:positive regulation of transcription by RNA polymerase II"/>
    <property type="evidence" value="ECO:0000318"/>
    <property type="project" value="GO_Central"/>
</dbReference>
<dbReference type="RefSeq" id="XP_042915613.1">
    <property type="nucleotide sequence ID" value="XM_043070971.1"/>
</dbReference>
<dbReference type="KEGG" id="cre:CHLRE_16g660100v5"/>
<feature type="compositionally biased region" description="Low complexity" evidence="2">
    <location>
        <begin position="242"/>
        <end position="265"/>
    </location>
</feature>
<evidence type="ECO:0008006" key="5">
    <source>
        <dbReference type="Google" id="ProtNLM"/>
    </source>
</evidence>
<feature type="compositionally biased region" description="Polar residues" evidence="2">
    <location>
        <begin position="92"/>
        <end position="102"/>
    </location>
</feature>
<feature type="coiled-coil region" evidence="1">
    <location>
        <begin position="42"/>
        <end position="76"/>
    </location>
</feature>
<dbReference type="SUPFAM" id="SSF49879">
    <property type="entry name" value="SMAD/FHA domain"/>
    <property type="match status" value="1"/>
</dbReference>
<dbReference type="STRING" id="3055.A0A2K3CTH2"/>
<feature type="region of interest" description="Disordered" evidence="2">
    <location>
        <begin position="229"/>
        <end position="265"/>
    </location>
</feature>
<dbReference type="EMBL" id="CM008977">
    <property type="protein sequence ID" value="PNW71580.1"/>
    <property type="molecule type" value="Genomic_DNA"/>
</dbReference>
<dbReference type="InterPro" id="IPR008984">
    <property type="entry name" value="SMAD_FHA_dom_sf"/>
</dbReference>
<dbReference type="InParanoid" id="A0A2K3CTH2"/>
<dbReference type="GO" id="GO:0031011">
    <property type="term" value="C:Ino80 complex"/>
    <property type="evidence" value="ECO:0007669"/>
    <property type="project" value="InterPro"/>
</dbReference>
<evidence type="ECO:0000313" key="4">
    <source>
        <dbReference type="Proteomes" id="UP000006906"/>
    </source>
</evidence>
<dbReference type="GO" id="GO:0071339">
    <property type="term" value="C:MLL1 complex"/>
    <property type="evidence" value="ECO:0007669"/>
    <property type="project" value="InterPro"/>
</dbReference>
<dbReference type="Gramene" id="PNW71580">
    <property type="protein sequence ID" value="PNW71580"/>
    <property type="gene ID" value="CHLRE_16g660100v5"/>
</dbReference>
<dbReference type="PANTHER" id="PTHR13233:SF0">
    <property type="entry name" value="MICROSPHERULE PROTEIN 1"/>
    <property type="match status" value="1"/>
</dbReference>
<dbReference type="GO" id="GO:0002151">
    <property type="term" value="F:G-quadruplex RNA binding"/>
    <property type="evidence" value="ECO:0007669"/>
    <property type="project" value="InterPro"/>
</dbReference>
<proteinExistence type="predicted"/>
<feature type="compositionally biased region" description="Low complexity" evidence="2">
    <location>
        <begin position="132"/>
        <end position="148"/>
    </location>
</feature>